<dbReference type="PROSITE" id="PS51257">
    <property type="entry name" value="PROKAR_LIPOPROTEIN"/>
    <property type="match status" value="1"/>
</dbReference>
<evidence type="ECO:0008006" key="3">
    <source>
        <dbReference type="Google" id="ProtNLM"/>
    </source>
</evidence>
<organism evidence="1 2">
    <name type="scientific">Paenibacillus provencensis</name>
    <dbReference type="NCBI Taxonomy" id="441151"/>
    <lineage>
        <taxon>Bacteria</taxon>
        <taxon>Bacillati</taxon>
        <taxon>Bacillota</taxon>
        <taxon>Bacilli</taxon>
        <taxon>Bacillales</taxon>
        <taxon>Paenibacillaceae</taxon>
        <taxon>Paenibacillus</taxon>
    </lineage>
</organism>
<comment type="caution">
    <text evidence="1">The sequence shown here is derived from an EMBL/GenBank/DDBJ whole genome shotgun (WGS) entry which is preliminary data.</text>
</comment>
<evidence type="ECO:0000313" key="1">
    <source>
        <dbReference type="EMBL" id="MFD1129041.1"/>
    </source>
</evidence>
<proteinExistence type="predicted"/>
<sequence length="158" mass="18400">MKYVISILLFVLFIGCSENNEIPEEQLFLKSYLENKGYRVISYEGRIDEYELTKEIIVSLPYMMYWGLQSSSPSHYFGKNISIEKFIVTNHPLTARKVDVYVYNVDERPIGGTSHPHGEALSAGGYWSLEGKTLEEVQAVSYVEWSKDWIHKYKNMKR</sequence>
<dbReference type="EMBL" id="JBHTKX010000001">
    <property type="protein sequence ID" value="MFD1129041.1"/>
    <property type="molecule type" value="Genomic_DNA"/>
</dbReference>
<gene>
    <name evidence="1" type="ORF">ACFQ3J_12740</name>
</gene>
<evidence type="ECO:0000313" key="2">
    <source>
        <dbReference type="Proteomes" id="UP001597169"/>
    </source>
</evidence>
<protein>
    <recommendedName>
        <fullName evidence="3">Lipoprotein</fullName>
    </recommendedName>
</protein>
<keyword evidence="2" id="KW-1185">Reference proteome</keyword>
<reference evidence="2" key="1">
    <citation type="journal article" date="2019" name="Int. J. Syst. Evol. Microbiol.">
        <title>The Global Catalogue of Microorganisms (GCM) 10K type strain sequencing project: providing services to taxonomists for standard genome sequencing and annotation.</title>
        <authorList>
            <consortium name="The Broad Institute Genomics Platform"/>
            <consortium name="The Broad Institute Genome Sequencing Center for Infectious Disease"/>
            <person name="Wu L."/>
            <person name="Ma J."/>
        </authorList>
    </citation>
    <scope>NUCLEOTIDE SEQUENCE [LARGE SCALE GENOMIC DNA]</scope>
    <source>
        <strain evidence="2">CCUG 53519</strain>
    </source>
</reference>
<dbReference type="RefSeq" id="WP_251581957.1">
    <property type="nucleotide sequence ID" value="NZ_JBHTKX010000001.1"/>
</dbReference>
<dbReference type="Proteomes" id="UP001597169">
    <property type="component" value="Unassembled WGS sequence"/>
</dbReference>
<name>A0ABW3PYZ5_9BACL</name>
<accession>A0ABW3PYZ5</accession>